<protein>
    <recommendedName>
        <fullName evidence="1">Ribonucleases P/MRP subunit Pop8-like domain-containing protein</fullName>
    </recommendedName>
</protein>
<dbReference type="EMBL" id="JADNRY010000013">
    <property type="protein sequence ID" value="KAF9074365.1"/>
    <property type="molecule type" value="Genomic_DNA"/>
</dbReference>
<dbReference type="Pfam" id="PF20976">
    <property type="entry name" value="Pop8"/>
    <property type="match status" value="1"/>
</dbReference>
<dbReference type="GO" id="GO:0008033">
    <property type="term" value="P:tRNA processing"/>
    <property type="evidence" value="ECO:0007669"/>
    <property type="project" value="InterPro"/>
</dbReference>
<dbReference type="GO" id="GO:0034965">
    <property type="term" value="P:intronic box C/D snoRNA processing"/>
    <property type="evidence" value="ECO:0007669"/>
    <property type="project" value="TreeGrafter"/>
</dbReference>
<dbReference type="InterPro" id="IPR020347">
    <property type="entry name" value="Pop8"/>
</dbReference>
<dbReference type="GO" id="GO:0005655">
    <property type="term" value="C:nucleolar ribonuclease P complex"/>
    <property type="evidence" value="ECO:0007669"/>
    <property type="project" value="InterPro"/>
</dbReference>
<dbReference type="InterPro" id="IPR049128">
    <property type="entry name" value="Pop8-like_dom"/>
</dbReference>
<sequence>MFISNHHYLHLRLAPPKVSSSNSHSPTSVLDIDALGIRQTIHHALSESFGTTGGSIYLDVLWVSDSVGSEGRSDSVEVVIRVNPQDARNVLAALTATRSTTPQMQIHLVKESPFLPALLSRDVAF</sequence>
<gene>
    <name evidence="2" type="ORF">BDP27DRAFT_1444219</name>
</gene>
<evidence type="ECO:0000313" key="3">
    <source>
        <dbReference type="Proteomes" id="UP000772434"/>
    </source>
</evidence>
<name>A0A9P5Q695_9AGAR</name>
<dbReference type="PANTHER" id="PTHR28173">
    <property type="entry name" value="RIBONUCLEASES P/MRP PROTEIN SUBUNIT POP8"/>
    <property type="match status" value="1"/>
</dbReference>
<dbReference type="GO" id="GO:0000172">
    <property type="term" value="C:ribonuclease MRP complex"/>
    <property type="evidence" value="ECO:0007669"/>
    <property type="project" value="InterPro"/>
</dbReference>
<dbReference type="PANTHER" id="PTHR28173:SF1">
    <property type="entry name" value="RIBONUCLEASES P_MRP PROTEIN SUBUNIT POP8"/>
    <property type="match status" value="1"/>
</dbReference>
<comment type="caution">
    <text evidence="2">The sequence shown here is derived from an EMBL/GenBank/DDBJ whole genome shotgun (WGS) entry which is preliminary data.</text>
</comment>
<dbReference type="OrthoDB" id="3265020at2759"/>
<evidence type="ECO:0000259" key="1">
    <source>
        <dbReference type="Pfam" id="PF20976"/>
    </source>
</evidence>
<dbReference type="GO" id="GO:0004526">
    <property type="term" value="F:ribonuclease P activity"/>
    <property type="evidence" value="ECO:0007669"/>
    <property type="project" value="TreeGrafter"/>
</dbReference>
<accession>A0A9P5Q695</accession>
<keyword evidence="3" id="KW-1185">Reference proteome</keyword>
<reference evidence="2" key="1">
    <citation type="submission" date="2020-11" db="EMBL/GenBank/DDBJ databases">
        <authorList>
            <consortium name="DOE Joint Genome Institute"/>
            <person name="Ahrendt S."/>
            <person name="Riley R."/>
            <person name="Andreopoulos W."/>
            <person name="Labutti K."/>
            <person name="Pangilinan J."/>
            <person name="Ruiz-Duenas F.J."/>
            <person name="Barrasa J.M."/>
            <person name="Sanchez-Garcia M."/>
            <person name="Camarero S."/>
            <person name="Miyauchi S."/>
            <person name="Serrano A."/>
            <person name="Linde D."/>
            <person name="Babiker R."/>
            <person name="Drula E."/>
            <person name="Ayuso-Fernandez I."/>
            <person name="Pacheco R."/>
            <person name="Padilla G."/>
            <person name="Ferreira P."/>
            <person name="Barriuso J."/>
            <person name="Kellner H."/>
            <person name="Castanera R."/>
            <person name="Alfaro M."/>
            <person name="Ramirez L."/>
            <person name="Pisabarro A.G."/>
            <person name="Kuo A."/>
            <person name="Tritt A."/>
            <person name="Lipzen A."/>
            <person name="He G."/>
            <person name="Yan M."/>
            <person name="Ng V."/>
            <person name="Cullen D."/>
            <person name="Martin F."/>
            <person name="Rosso M.-N."/>
            <person name="Henrissat B."/>
            <person name="Hibbett D."/>
            <person name="Martinez A.T."/>
            <person name="Grigoriev I.V."/>
        </authorList>
    </citation>
    <scope>NUCLEOTIDE SEQUENCE</scope>
    <source>
        <strain evidence="2">AH 40177</strain>
    </source>
</reference>
<dbReference type="AlphaFoldDB" id="A0A9P5Q695"/>
<dbReference type="Proteomes" id="UP000772434">
    <property type="component" value="Unassembled WGS sequence"/>
</dbReference>
<dbReference type="GO" id="GO:0000294">
    <property type="term" value="P:nuclear-transcribed mRNA catabolic process, RNase MRP-dependent"/>
    <property type="evidence" value="ECO:0007669"/>
    <property type="project" value="TreeGrafter"/>
</dbReference>
<evidence type="ECO:0000313" key="2">
    <source>
        <dbReference type="EMBL" id="KAF9074365.1"/>
    </source>
</evidence>
<organism evidence="2 3">
    <name type="scientific">Rhodocollybia butyracea</name>
    <dbReference type="NCBI Taxonomy" id="206335"/>
    <lineage>
        <taxon>Eukaryota</taxon>
        <taxon>Fungi</taxon>
        <taxon>Dikarya</taxon>
        <taxon>Basidiomycota</taxon>
        <taxon>Agaricomycotina</taxon>
        <taxon>Agaricomycetes</taxon>
        <taxon>Agaricomycetidae</taxon>
        <taxon>Agaricales</taxon>
        <taxon>Marasmiineae</taxon>
        <taxon>Omphalotaceae</taxon>
        <taxon>Rhodocollybia</taxon>
    </lineage>
</organism>
<dbReference type="GO" id="GO:0000171">
    <property type="term" value="F:ribonuclease MRP activity"/>
    <property type="evidence" value="ECO:0007669"/>
    <property type="project" value="TreeGrafter"/>
</dbReference>
<proteinExistence type="predicted"/>
<feature type="domain" description="Ribonucleases P/MRP subunit Pop8-like" evidence="1">
    <location>
        <begin position="6"/>
        <end position="95"/>
    </location>
</feature>